<accession>X0Z1B2</accession>
<organism evidence="1">
    <name type="scientific">marine sediment metagenome</name>
    <dbReference type="NCBI Taxonomy" id="412755"/>
    <lineage>
        <taxon>unclassified sequences</taxon>
        <taxon>metagenomes</taxon>
        <taxon>ecological metagenomes</taxon>
    </lineage>
</organism>
<comment type="caution">
    <text evidence="1">The sequence shown here is derived from an EMBL/GenBank/DDBJ whole genome shotgun (WGS) entry which is preliminary data.</text>
</comment>
<dbReference type="AlphaFoldDB" id="X0Z1B2"/>
<feature type="non-terminal residue" evidence="1">
    <location>
        <position position="1"/>
    </location>
</feature>
<proteinExistence type="predicted"/>
<evidence type="ECO:0000313" key="1">
    <source>
        <dbReference type="EMBL" id="GAG62860.1"/>
    </source>
</evidence>
<sequence>DDCVYMWDCTDDIGHGILVASDYIYVQGDTTGYGVGAEFNFKILYRFKNVRLQEYIGIVQSQQ</sequence>
<name>X0Z1B2_9ZZZZ</name>
<gene>
    <name evidence="1" type="ORF">S01H4_17572</name>
</gene>
<protein>
    <submittedName>
        <fullName evidence="1">Uncharacterized protein</fullName>
    </submittedName>
</protein>
<reference evidence="1" key="1">
    <citation type="journal article" date="2014" name="Front. Microbiol.">
        <title>High frequency of phylogenetically diverse reductive dehalogenase-homologous genes in deep subseafloor sedimentary metagenomes.</title>
        <authorList>
            <person name="Kawai M."/>
            <person name="Futagami T."/>
            <person name="Toyoda A."/>
            <person name="Takaki Y."/>
            <person name="Nishi S."/>
            <person name="Hori S."/>
            <person name="Arai W."/>
            <person name="Tsubouchi T."/>
            <person name="Morono Y."/>
            <person name="Uchiyama I."/>
            <person name="Ito T."/>
            <person name="Fujiyama A."/>
            <person name="Inagaki F."/>
            <person name="Takami H."/>
        </authorList>
    </citation>
    <scope>NUCLEOTIDE SEQUENCE</scope>
    <source>
        <strain evidence="1">Expedition CK06-06</strain>
    </source>
</reference>
<dbReference type="EMBL" id="BART01007752">
    <property type="protein sequence ID" value="GAG62860.1"/>
    <property type="molecule type" value="Genomic_DNA"/>
</dbReference>